<evidence type="ECO:0000313" key="4">
    <source>
        <dbReference type="EMBL" id="CAH0415920.1"/>
    </source>
</evidence>
<accession>A0ABN8BK29</accession>
<keyword evidence="1 4" id="KW-0808">Transferase</keyword>
<proteinExistence type="predicted"/>
<feature type="domain" description="N-acetyltransferase" evidence="3">
    <location>
        <begin position="14"/>
        <end position="142"/>
    </location>
</feature>
<protein>
    <submittedName>
        <fullName evidence="4">Peptidyl-lysine N-acetyltransferase YjaB</fullName>
        <ecNumber evidence="4">2.3.1.-</ecNumber>
    </submittedName>
</protein>
<comment type="caution">
    <text evidence="4">The sequence shown here is derived from an EMBL/GenBank/DDBJ whole genome shotgun (WGS) entry which is preliminary data.</text>
</comment>
<keyword evidence="5" id="KW-1185">Reference proteome</keyword>
<reference evidence="4 5" key="1">
    <citation type="submission" date="2021-11" db="EMBL/GenBank/DDBJ databases">
        <authorList>
            <person name="Depoorter E."/>
        </authorList>
    </citation>
    <scope>NUCLEOTIDE SEQUENCE [LARGE SCALE GENOMIC DNA]</scope>
    <source>
        <strain evidence="4 5">LMG 24289</strain>
    </source>
</reference>
<dbReference type="Proteomes" id="UP000789707">
    <property type="component" value="Unassembled WGS sequence"/>
</dbReference>
<dbReference type="Pfam" id="PF13508">
    <property type="entry name" value="Acetyltransf_7"/>
    <property type="match status" value="1"/>
</dbReference>
<dbReference type="EC" id="2.3.1.-" evidence="4"/>
<dbReference type="Gene3D" id="3.40.630.30">
    <property type="match status" value="1"/>
</dbReference>
<dbReference type="PANTHER" id="PTHR43800:SF1">
    <property type="entry name" value="PEPTIDYL-LYSINE N-ACETYLTRANSFERASE YJAB"/>
    <property type="match status" value="1"/>
</dbReference>
<keyword evidence="2 4" id="KW-0012">Acyltransferase</keyword>
<dbReference type="InterPro" id="IPR016181">
    <property type="entry name" value="Acyl_CoA_acyltransferase"/>
</dbReference>
<organism evidence="4 5">
    <name type="scientific">Periweissella fabaria</name>
    <dbReference type="NCBI Taxonomy" id="546157"/>
    <lineage>
        <taxon>Bacteria</taxon>
        <taxon>Bacillati</taxon>
        <taxon>Bacillota</taxon>
        <taxon>Bacilli</taxon>
        <taxon>Lactobacillales</taxon>
        <taxon>Lactobacillaceae</taxon>
        <taxon>Periweissella</taxon>
    </lineage>
</organism>
<evidence type="ECO:0000256" key="1">
    <source>
        <dbReference type="ARBA" id="ARBA00022679"/>
    </source>
</evidence>
<evidence type="ECO:0000313" key="5">
    <source>
        <dbReference type="Proteomes" id="UP000789707"/>
    </source>
</evidence>
<dbReference type="PROSITE" id="PS51186">
    <property type="entry name" value="GNAT"/>
    <property type="match status" value="1"/>
</dbReference>
<dbReference type="EMBL" id="CAKKNS010000001">
    <property type="protein sequence ID" value="CAH0415920.1"/>
    <property type="molecule type" value="Genomic_DNA"/>
</dbReference>
<dbReference type="InterPro" id="IPR000182">
    <property type="entry name" value="GNAT_dom"/>
</dbReference>
<evidence type="ECO:0000259" key="3">
    <source>
        <dbReference type="PROSITE" id="PS51186"/>
    </source>
</evidence>
<dbReference type="PANTHER" id="PTHR43800">
    <property type="entry name" value="PEPTIDYL-LYSINE N-ACETYLTRANSFERASE YJAB"/>
    <property type="match status" value="1"/>
</dbReference>
<name>A0ABN8BK29_9LACO</name>
<dbReference type="GO" id="GO:0016746">
    <property type="term" value="F:acyltransferase activity"/>
    <property type="evidence" value="ECO:0007669"/>
    <property type="project" value="UniProtKB-KW"/>
</dbReference>
<gene>
    <name evidence="4" type="primary">yjaB</name>
    <name evidence="4" type="ORF">WFA24289_00218</name>
</gene>
<dbReference type="SUPFAM" id="SSF55729">
    <property type="entry name" value="Acyl-CoA N-acyltransferases (Nat)"/>
    <property type="match status" value="1"/>
</dbReference>
<dbReference type="RefSeq" id="WP_230095995.1">
    <property type="nucleotide sequence ID" value="NZ_CAKKNS010000001.1"/>
</dbReference>
<sequence>MLNQHIAMRTEYSLILTIWEQSVAATHTFLHPADFAFYKDLLPTFLDHVELRLWSIGGQPIGFSGTNGDELVMLFLDPTKIGAGYGHQILTWLIANQQITKVDVNEQNQRAQAFYLKHGFQIIGRSQRDDFDKPYPILHLATRDQRV</sequence>
<evidence type="ECO:0000256" key="2">
    <source>
        <dbReference type="ARBA" id="ARBA00023315"/>
    </source>
</evidence>